<comment type="caution">
    <text evidence="5">The sequence shown here is derived from an EMBL/GenBank/DDBJ whole genome shotgun (WGS) entry which is preliminary data.</text>
</comment>
<name>A0A8J5XI14_DIALT</name>
<evidence type="ECO:0008006" key="7">
    <source>
        <dbReference type="Google" id="ProtNLM"/>
    </source>
</evidence>
<keyword evidence="2 3" id="KW-0040">ANK repeat</keyword>
<organism evidence="5 6">
    <name type="scientific">Diacronema lutheri</name>
    <name type="common">Unicellular marine alga</name>
    <name type="synonym">Monochrysis lutheri</name>
    <dbReference type="NCBI Taxonomy" id="2081491"/>
    <lineage>
        <taxon>Eukaryota</taxon>
        <taxon>Haptista</taxon>
        <taxon>Haptophyta</taxon>
        <taxon>Pavlovophyceae</taxon>
        <taxon>Pavlovales</taxon>
        <taxon>Pavlovaceae</taxon>
        <taxon>Diacronema</taxon>
    </lineage>
</organism>
<evidence type="ECO:0000256" key="4">
    <source>
        <dbReference type="SAM" id="MobiDB-lite"/>
    </source>
</evidence>
<keyword evidence="6" id="KW-1185">Reference proteome</keyword>
<feature type="region of interest" description="Disordered" evidence="4">
    <location>
        <begin position="359"/>
        <end position="383"/>
    </location>
</feature>
<dbReference type="PROSITE" id="PS50297">
    <property type="entry name" value="ANK_REP_REGION"/>
    <property type="match status" value="1"/>
</dbReference>
<dbReference type="EMBL" id="JAGTXO010000015">
    <property type="protein sequence ID" value="KAG8463545.1"/>
    <property type="molecule type" value="Genomic_DNA"/>
</dbReference>
<gene>
    <name evidence="5" type="ORF">KFE25_003818</name>
</gene>
<evidence type="ECO:0000256" key="1">
    <source>
        <dbReference type="ARBA" id="ARBA00022737"/>
    </source>
</evidence>
<reference evidence="5" key="1">
    <citation type="submission" date="2021-05" db="EMBL/GenBank/DDBJ databases">
        <title>The genome of the haptophyte Pavlova lutheri (Diacronema luteri, Pavlovales) - a model for lipid biosynthesis in eukaryotic algae.</title>
        <authorList>
            <person name="Hulatt C.J."/>
            <person name="Posewitz M.C."/>
        </authorList>
    </citation>
    <scope>NUCLEOTIDE SEQUENCE</scope>
    <source>
        <strain evidence="5">NIVA-4/92</strain>
    </source>
</reference>
<feature type="repeat" description="ANK" evidence="3">
    <location>
        <begin position="151"/>
        <end position="183"/>
    </location>
</feature>
<dbReference type="Gene3D" id="1.25.40.20">
    <property type="entry name" value="Ankyrin repeat-containing domain"/>
    <property type="match status" value="1"/>
</dbReference>
<sequence>MHGFPKHPAGSIAEALSQSSAPPPLACALRRSERHGLLAVLTFETIAGARNFRARWEGQRFPAAPVDRFEPGTGAPDRLLRVRNGAQQLFAAALHGQREGVETLLGAGVSPDAYRDEFGCTALHMAARCGSRTIVERLLDARAELDVASTLGRTPLAEASAGQHAAVVEALVAAGARVAHLDRWGRHAALAGVVVPERMDGPWRSEADMRIAQILLDDEMPTAAGKRAAVVSARVADAAAGAIARRREALELARADEERVAEARAFDALRRRELECRRAVDPTVPQKPAQFDHLIGFDGAAWHRAALARADAEERACAPGAAARELARRQTKRAHEAQRALWLEGMRAVNPEAGRHALGRVGTANAPRAQSKARSVPDGDDAHRRQAARIFELGTARSDALREAAVAAIAARREEATETQLALAYANPITGARSRDERKAVQPTVVGDARGAARSPLEPSFTLVDPPTNDLVWCERDGWVAKGVPRANRAAFYARRLQ</sequence>
<keyword evidence="1" id="KW-0677">Repeat</keyword>
<evidence type="ECO:0000256" key="2">
    <source>
        <dbReference type="ARBA" id="ARBA00023043"/>
    </source>
</evidence>
<feature type="repeat" description="ANK" evidence="3">
    <location>
        <begin position="118"/>
        <end position="150"/>
    </location>
</feature>
<accession>A0A8J5XI14</accession>
<dbReference type="PANTHER" id="PTHR24171">
    <property type="entry name" value="ANKYRIN REPEAT DOMAIN-CONTAINING PROTEIN 39-RELATED"/>
    <property type="match status" value="1"/>
</dbReference>
<dbReference type="SUPFAM" id="SSF48403">
    <property type="entry name" value="Ankyrin repeat"/>
    <property type="match status" value="1"/>
</dbReference>
<dbReference type="GO" id="GO:0085020">
    <property type="term" value="P:protein K6-linked ubiquitination"/>
    <property type="evidence" value="ECO:0007669"/>
    <property type="project" value="TreeGrafter"/>
</dbReference>
<evidence type="ECO:0000313" key="6">
    <source>
        <dbReference type="Proteomes" id="UP000751190"/>
    </source>
</evidence>
<proteinExistence type="predicted"/>
<dbReference type="PANTHER" id="PTHR24171:SF8">
    <property type="entry name" value="BRCA1-ASSOCIATED RING DOMAIN PROTEIN 1"/>
    <property type="match status" value="1"/>
</dbReference>
<evidence type="ECO:0000313" key="5">
    <source>
        <dbReference type="EMBL" id="KAG8463545.1"/>
    </source>
</evidence>
<dbReference type="Proteomes" id="UP000751190">
    <property type="component" value="Unassembled WGS sequence"/>
</dbReference>
<evidence type="ECO:0000256" key="3">
    <source>
        <dbReference type="PROSITE-ProRule" id="PRU00023"/>
    </source>
</evidence>
<protein>
    <recommendedName>
        <fullName evidence="7">Ankyrin repeat domain-containing protein</fullName>
    </recommendedName>
</protein>
<dbReference type="SMART" id="SM00248">
    <property type="entry name" value="ANK"/>
    <property type="match status" value="3"/>
</dbReference>
<dbReference type="InterPro" id="IPR036770">
    <property type="entry name" value="Ankyrin_rpt-contain_sf"/>
</dbReference>
<dbReference type="PROSITE" id="PS50088">
    <property type="entry name" value="ANK_REPEAT"/>
    <property type="match status" value="2"/>
</dbReference>
<dbReference type="GO" id="GO:0004842">
    <property type="term" value="F:ubiquitin-protein transferase activity"/>
    <property type="evidence" value="ECO:0007669"/>
    <property type="project" value="TreeGrafter"/>
</dbReference>
<dbReference type="AlphaFoldDB" id="A0A8J5XI14"/>
<dbReference type="Pfam" id="PF12796">
    <property type="entry name" value="Ank_2"/>
    <property type="match status" value="1"/>
</dbReference>
<dbReference type="OrthoDB" id="4772757at2759"/>
<dbReference type="InterPro" id="IPR002110">
    <property type="entry name" value="Ankyrin_rpt"/>
</dbReference>